<dbReference type="InterPro" id="IPR011033">
    <property type="entry name" value="PRC_barrel-like_sf"/>
</dbReference>
<dbReference type="Pfam" id="PF05239">
    <property type="entry name" value="PRC"/>
    <property type="match status" value="1"/>
</dbReference>
<dbReference type="AlphaFoldDB" id="A0A512B090"/>
<feature type="compositionally biased region" description="Polar residues" evidence="1">
    <location>
        <begin position="145"/>
        <end position="155"/>
    </location>
</feature>
<dbReference type="EMBL" id="BJYS01000023">
    <property type="protein sequence ID" value="GEO05378.1"/>
    <property type="molecule type" value="Genomic_DNA"/>
</dbReference>
<dbReference type="SUPFAM" id="SSF50346">
    <property type="entry name" value="PRC-barrel domain"/>
    <property type="match status" value="1"/>
</dbReference>
<keyword evidence="4" id="KW-1185">Reference proteome</keyword>
<feature type="region of interest" description="Disordered" evidence="1">
    <location>
        <begin position="131"/>
        <end position="155"/>
    </location>
</feature>
<sequence>MRNDEIRTEGNERLLPLSNSKDFKVAKDNPDVRGWRVVGSDGESLGVVKDLIVDTQEMKVRYLALTADKRYYNDNYDRYLLVPIGSAALDKKGSNVFVSNIDSRTILNYPTYQGGPITEDYEYAVREASMHPTGHTDAQRRDNITTDQTTNTVNEQPATVAPRRISSDFYNNDTYNDNRFYSSNRTDNYDDRSNFSRDNVNTDVYPDRTDANSGIRTDVDESISTIERLERLRERGSITEDEFRVLKKRALDL</sequence>
<reference evidence="3 4" key="1">
    <citation type="submission" date="2019-07" db="EMBL/GenBank/DDBJ databases">
        <title>Whole genome shotgun sequence of Adhaeribacter aerolatus NBRC 106133.</title>
        <authorList>
            <person name="Hosoyama A."/>
            <person name="Uohara A."/>
            <person name="Ohji S."/>
            <person name="Ichikawa N."/>
        </authorList>
    </citation>
    <scope>NUCLEOTIDE SEQUENCE [LARGE SCALE GENOMIC DNA]</scope>
    <source>
        <strain evidence="3 4">NBRC 106133</strain>
    </source>
</reference>
<proteinExistence type="predicted"/>
<dbReference type="Proteomes" id="UP000321532">
    <property type="component" value="Unassembled WGS sequence"/>
</dbReference>
<gene>
    <name evidence="3" type="ORF">AAE02nite_30420</name>
</gene>
<accession>A0A512B090</accession>
<protein>
    <recommendedName>
        <fullName evidence="2">PRC-barrel domain-containing protein</fullName>
    </recommendedName>
</protein>
<evidence type="ECO:0000256" key="1">
    <source>
        <dbReference type="SAM" id="MobiDB-lite"/>
    </source>
</evidence>
<name>A0A512B090_9BACT</name>
<dbReference type="Gene3D" id="3.90.50.10">
    <property type="entry name" value="Photosynthetic Reaction Center, subunit H, domain 2"/>
    <property type="match status" value="1"/>
</dbReference>
<dbReference type="RefSeq" id="WP_146899228.1">
    <property type="nucleotide sequence ID" value="NZ_BJYS01000023.1"/>
</dbReference>
<evidence type="ECO:0000259" key="2">
    <source>
        <dbReference type="Pfam" id="PF05239"/>
    </source>
</evidence>
<dbReference type="OrthoDB" id="1422173at2"/>
<dbReference type="GO" id="GO:0019684">
    <property type="term" value="P:photosynthesis, light reaction"/>
    <property type="evidence" value="ECO:0007669"/>
    <property type="project" value="InterPro"/>
</dbReference>
<organism evidence="3 4">
    <name type="scientific">Adhaeribacter aerolatus</name>
    <dbReference type="NCBI Taxonomy" id="670289"/>
    <lineage>
        <taxon>Bacteria</taxon>
        <taxon>Pseudomonadati</taxon>
        <taxon>Bacteroidota</taxon>
        <taxon>Cytophagia</taxon>
        <taxon>Cytophagales</taxon>
        <taxon>Hymenobacteraceae</taxon>
        <taxon>Adhaeribacter</taxon>
    </lineage>
</organism>
<feature type="domain" description="PRC-barrel" evidence="2">
    <location>
        <begin position="31"/>
        <end position="97"/>
    </location>
</feature>
<evidence type="ECO:0000313" key="4">
    <source>
        <dbReference type="Proteomes" id="UP000321532"/>
    </source>
</evidence>
<comment type="caution">
    <text evidence="3">The sequence shown here is derived from an EMBL/GenBank/DDBJ whole genome shotgun (WGS) entry which is preliminary data.</text>
</comment>
<dbReference type="InterPro" id="IPR014747">
    <property type="entry name" value="Bac_photo_RC_H_C"/>
</dbReference>
<dbReference type="InterPro" id="IPR027275">
    <property type="entry name" value="PRC-brl_dom"/>
</dbReference>
<dbReference type="GO" id="GO:0030077">
    <property type="term" value="C:plasma membrane light-harvesting complex"/>
    <property type="evidence" value="ECO:0007669"/>
    <property type="project" value="InterPro"/>
</dbReference>
<evidence type="ECO:0000313" key="3">
    <source>
        <dbReference type="EMBL" id="GEO05378.1"/>
    </source>
</evidence>